<evidence type="ECO:0000256" key="1">
    <source>
        <dbReference type="ARBA" id="ARBA00023239"/>
    </source>
</evidence>
<evidence type="ECO:0000313" key="5">
    <source>
        <dbReference type="Proteomes" id="UP000269499"/>
    </source>
</evidence>
<dbReference type="InterPro" id="IPR002220">
    <property type="entry name" value="DapA-like"/>
</dbReference>
<dbReference type="GO" id="GO:0008840">
    <property type="term" value="F:4-hydroxy-tetrahydrodipicolinate synthase activity"/>
    <property type="evidence" value="ECO:0007669"/>
    <property type="project" value="TreeGrafter"/>
</dbReference>
<comment type="caution">
    <text evidence="4">The sequence shown here is derived from an EMBL/GenBank/DDBJ whole genome shotgun (WGS) entry which is preliminary data.</text>
</comment>
<gene>
    <name evidence="4" type="ORF">DRJ26_03685</name>
</gene>
<dbReference type="PIRSF" id="PIRSF001365">
    <property type="entry name" value="DHDPS"/>
    <property type="match status" value="1"/>
</dbReference>
<feature type="binding site" evidence="3">
    <location>
        <position position="51"/>
    </location>
    <ligand>
        <name>pyruvate</name>
        <dbReference type="ChEBI" id="CHEBI:15361"/>
    </ligand>
</feature>
<keyword evidence="1" id="KW-0456">Lyase</keyword>
<dbReference type="GO" id="GO:0008675">
    <property type="term" value="F:2-dehydro-3-deoxy-phosphogluconate aldolase activity"/>
    <property type="evidence" value="ECO:0007669"/>
    <property type="project" value="UniProtKB-ARBA"/>
</dbReference>
<organism evidence="4 5">
    <name type="scientific">Thermoproteota archaeon</name>
    <dbReference type="NCBI Taxonomy" id="2056631"/>
    <lineage>
        <taxon>Archaea</taxon>
        <taxon>Thermoproteota</taxon>
    </lineage>
</organism>
<dbReference type="AlphaFoldDB" id="A0A497F129"/>
<dbReference type="PANTHER" id="PTHR12128:SF66">
    <property type="entry name" value="4-HYDROXY-2-OXOGLUTARATE ALDOLASE, MITOCHONDRIAL"/>
    <property type="match status" value="1"/>
</dbReference>
<accession>A0A497F129</accession>
<dbReference type="PANTHER" id="PTHR12128">
    <property type="entry name" value="DIHYDRODIPICOLINATE SYNTHASE"/>
    <property type="match status" value="1"/>
</dbReference>
<dbReference type="SUPFAM" id="SSF51569">
    <property type="entry name" value="Aldolase"/>
    <property type="match status" value="1"/>
</dbReference>
<dbReference type="EMBL" id="QMRA01000078">
    <property type="protein sequence ID" value="RLE53185.1"/>
    <property type="molecule type" value="Genomic_DNA"/>
</dbReference>
<sequence>MELTSPKFYGVIVPMITPFNEDLSIDFEAVEWLVDYLADKGVNGIFPYSTTGEFIHLKHEEGLKLVKAVMEKVGGKVWILPGISSNCTSHSIELGRMMADLGVDGAVITPPFFFKVGVDMLKHHFSMVAEKVDLPIIVYNIPSATGINIPVSLYAELAMEYSNIVGAKVTFDSIGYMRNLIREVKSVRKDFTILTGLDDHLLNTLILGGDGGIMALANVVPQIHIEVYKCWKDNNLTGAINAFKKLVKLVEIYDAASSFPTSVKTALKVMEAPVKPYVRPPLRTEPPEVEEKIRSILVEVGLLKS</sequence>
<evidence type="ECO:0000256" key="2">
    <source>
        <dbReference type="PIRSR" id="PIRSR001365-1"/>
    </source>
</evidence>
<feature type="active site" description="Schiff-base intermediate with substrate" evidence="2">
    <location>
        <position position="168"/>
    </location>
</feature>
<dbReference type="Pfam" id="PF00701">
    <property type="entry name" value="DHDPS"/>
    <property type="match status" value="1"/>
</dbReference>
<dbReference type="InterPro" id="IPR013785">
    <property type="entry name" value="Aldolase_TIM"/>
</dbReference>
<dbReference type="CDD" id="cd00408">
    <property type="entry name" value="DHDPS-like"/>
    <property type="match status" value="1"/>
</dbReference>
<name>A0A497F129_9CREN</name>
<evidence type="ECO:0000256" key="3">
    <source>
        <dbReference type="PIRSR" id="PIRSR001365-2"/>
    </source>
</evidence>
<reference evidence="4 5" key="1">
    <citation type="submission" date="2018-06" db="EMBL/GenBank/DDBJ databases">
        <title>Extensive metabolic versatility and redundancy in microbially diverse, dynamic hydrothermal sediments.</title>
        <authorList>
            <person name="Dombrowski N."/>
            <person name="Teske A."/>
            <person name="Baker B.J."/>
        </authorList>
    </citation>
    <scope>NUCLEOTIDE SEQUENCE [LARGE SCALE GENOMIC DNA]</scope>
    <source>
        <strain evidence="4">B20_G2</strain>
    </source>
</reference>
<dbReference type="PRINTS" id="PR00146">
    <property type="entry name" value="DHPICSNTHASE"/>
</dbReference>
<feature type="active site" description="Proton donor/acceptor" evidence="2">
    <location>
        <position position="139"/>
    </location>
</feature>
<dbReference type="Proteomes" id="UP000269499">
    <property type="component" value="Unassembled WGS sequence"/>
</dbReference>
<dbReference type="Gene3D" id="3.20.20.70">
    <property type="entry name" value="Aldolase class I"/>
    <property type="match status" value="1"/>
</dbReference>
<protein>
    <submittedName>
        <fullName evidence="4">Dihydrodipicolinate synthase family protein</fullName>
    </submittedName>
</protein>
<evidence type="ECO:0000313" key="4">
    <source>
        <dbReference type="EMBL" id="RLE53185.1"/>
    </source>
</evidence>
<dbReference type="SMART" id="SM01130">
    <property type="entry name" value="DHDPS"/>
    <property type="match status" value="1"/>
</dbReference>
<proteinExistence type="predicted"/>
<feature type="binding site" evidence="3">
    <location>
        <position position="213"/>
    </location>
    <ligand>
        <name>pyruvate</name>
        <dbReference type="ChEBI" id="CHEBI:15361"/>
    </ligand>
</feature>